<keyword evidence="2" id="KW-1185">Reference proteome</keyword>
<dbReference type="EMBL" id="JBBPBM010000128">
    <property type="protein sequence ID" value="KAK8505448.1"/>
    <property type="molecule type" value="Genomic_DNA"/>
</dbReference>
<sequence length="78" mass="8356">MPLSKPMILSSKLLKACFMRRLRQRPGFIVNTLYLTATPLVLSVSPPAILALPPAMAANPSTLSATAPIMLASPRIRA</sequence>
<evidence type="ECO:0000313" key="1">
    <source>
        <dbReference type="EMBL" id="KAK8505448.1"/>
    </source>
</evidence>
<organism evidence="1 2">
    <name type="scientific">Hibiscus sabdariffa</name>
    <name type="common">roselle</name>
    <dbReference type="NCBI Taxonomy" id="183260"/>
    <lineage>
        <taxon>Eukaryota</taxon>
        <taxon>Viridiplantae</taxon>
        <taxon>Streptophyta</taxon>
        <taxon>Embryophyta</taxon>
        <taxon>Tracheophyta</taxon>
        <taxon>Spermatophyta</taxon>
        <taxon>Magnoliopsida</taxon>
        <taxon>eudicotyledons</taxon>
        <taxon>Gunneridae</taxon>
        <taxon>Pentapetalae</taxon>
        <taxon>rosids</taxon>
        <taxon>malvids</taxon>
        <taxon>Malvales</taxon>
        <taxon>Malvaceae</taxon>
        <taxon>Malvoideae</taxon>
        <taxon>Hibiscus</taxon>
    </lineage>
</organism>
<comment type="caution">
    <text evidence="1">The sequence shown here is derived from an EMBL/GenBank/DDBJ whole genome shotgun (WGS) entry which is preliminary data.</text>
</comment>
<name>A0ABR2BE87_9ROSI</name>
<protein>
    <submittedName>
        <fullName evidence="1">Uncharacterized protein</fullName>
    </submittedName>
</protein>
<proteinExistence type="predicted"/>
<evidence type="ECO:0000313" key="2">
    <source>
        <dbReference type="Proteomes" id="UP001472677"/>
    </source>
</evidence>
<dbReference type="Proteomes" id="UP001472677">
    <property type="component" value="Unassembled WGS sequence"/>
</dbReference>
<gene>
    <name evidence="1" type="ORF">V6N12_067414</name>
</gene>
<reference evidence="1 2" key="1">
    <citation type="journal article" date="2024" name="G3 (Bethesda)">
        <title>Genome assembly of Hibiscus sabdariffa L. provides insights into metabolisms of medicinal natural products.</title>
        <authorList>
            <person name="Kim T."/>
        </authorList>
    </citation>
    <scope>NUCLEOTIDE SEQUENCE [LARGE SCALE GENOMIC DNA]</scope>
    <source>
        <strain evidence="1">TK-2024</strain>
        <tissue evidence="1">Old leaves</tissue>
    </source>
</reference>
<accession>A0ABR2BE87</accession>